<keyword evidence="2" id="KW-0812">Transmembrane</keyword>
<name>A0A1I8FBK5_9PLAT</name>
<feature type="transmembrane region" description="Helical" evidence="2">
    <location>
        <begin position="48"/>
        <end position="67"/>
    </location>
</feature>
<feature type="transmembrane region" description="Helical" evidence="2">
    <location>
        <begin position="100"/>
        <end position="124"/>
    </location>
</feature>
<evidence type="ECO:0000256" key="2">
    <source>
        <dbReference type="SAM" id="Phobius"/>
    </source>
</evidence>
<dbReference type="Proteomes" id="UP000095280">
    <property type="component" value="Unplaced"/>
</dbReference>
<evidence type="ECO:0000313" key="3">
    <source>
        <dbReference type="Proteomes" id="UP000095280"/>
    </source>
</evidence>
<dbReference type="WBParaSite" id="maker-unitig_27483-snap-gene-0.1-mRNA-1">
    <property type="protein sequence ID" value="maker-unitig_27483-snap-gene-0.1-mRNA-1"/>
    <property type="gene ID" value="maker-unitig_27483-snap-gene-0.1"/>
</dbReference>
<protein>
    <submittedName>
        <fullName evidence="4">G_PROTEIN_RECEP_F1_2 domain-containing protein</fullName>
    </submittedName>
</protein>
<evidence type="ECO:0000313" key="4">
    <source>
        <dbReference type="WBParaSite" id="maker-unitig_27483-snap-gene-0.1-mRNA-1"/>
    </source>
</evidence>
<feature type="region of interest" description="Disordered" evidence="1">
    <location>
        <begin position="313"/>
        <end position="335"/>
    </location>
</feature>
<keyword evidence="2" id="KW-0472">Membrane</keyword>
<dbReference type="AlphaFoldDB" id="A0A1I8FBK5"/>
<accession>A0A1I8FBK5</accession>
<reference evidence="4" key="1">
    <citation type="submission" date="2016-11" db="UniProtKB">
        <authorList>
            <consortium name="WormBaseParasite"/>
        </authorList>
    </citation>
    <scope>IDENTIFICATION</scope>
</reference>
<keyword evidence="3" id="KW-1185">Reference proteome</keyword>
<organism evidence="3 4">
    <name type="scientific">Macrostomum lignano</name>
    <dbReference type="NCBI Taxonomy" id="282301"/>
    <lineage>
        <taxon>Eukaryota</taxon>
        <taxon>Metazoa</taxon>
        <taxon>Spiralia</taxon>
        <taxon>Lophotrochozoa</taxon>
        <taxon>Platyhelminthes</taxon>
        <taxon>Rhabditophora</taxon>
        <taxon>Macrostomorpha</taxon>
        <taxon>Macrostomida</taxon>
        <taxon>Macrostomidae</taxon>
        <taxon>Macrostomum</taxon>
    </lineage>
</organism>
<sequence>PDEHPRGTQCGLSYALASASLPSSATHLRGCCLRDSDLETQLTFALKYLPSVLCTLGLSIILPYKLIETTFSKRANISHSEYVYQYEYVAGADQSKAAQILLCFIVAMTLTMLLHAINILLMVINYRHVYFKLGLDFMTFYASTYSGVYRVSRQPFLPTRCCLQCLAPCASSAVWTWCFFPKRFEFSWIEGHFAYVRPVVHRENAHTNPVICAVSGTACWTALRNVARGRCHSRLVGVFALKPSKQTEFHKEWLRDPIKFEVSRRPSTPRSAAAGTLVLGPHAGQKPRHCSRNRVRHYMKRFNDLLIERRRSRVPGQKFGDGQRGSRDLGVGRAR</sequence>
<evidence type="ECO:0000256" key="1">
    <source>
        <dbReference type="SAM" id="MobiDB-lite"/>
    </source>
</evidence>
<keyword evidence="2" id="KW-1133">Transmembrane helix</keyword>
<proteinExistence type="predicted"/>